<evidence type="ECO:0000313" key="3">
    <source>
        <dbReference type="Proteomes" id="UP001054252"/>
    </source>
</evidence>
<evidence type="ECO:0000313" key="2">
    <source>
        <dbReference type="EMBL" id="GKV53922.1"/>
    </source>
</evidence>
<protein>
    <submittedName>
        <fullName evidence="2">Uncharacterized protein</fullName>
    </submittedName>
</protein>
<name>A0AAV5MZF0_9ROSI</name>
<dbReference type="EMBL" id="BPVZ01002322">
    <property type="protein sequence ID" value="GKV53922.1"/>
    <property type="molecule type" value="Genomic_DNA"/>
</dbReference>
<gene>
    <name evidence="2" type="ORF">SLEP1_g60433</name>
</gene>
<feature type="chain" id="PRO_5044022862" evidence="1">
    <location>
        <begin position="26"/>
        <end position="57"/>
    </location>
</feature>
<reference evidence="2 3" key="1">
    <citation type="journal article" date="2021" name="Commun. Biol.">
        <title>The genome of Shorea leprosula (Dipterocarpaceae) highlights the ecological relevance of drought in aseasonal tropical rainforests.</title>
        <authorList>
            <person name="Ng K.K.S."/>
            <person name="Kobayashi M.J."/>
            <person name="Fawcett J.A."/>
            <person name="Hatakeyama M."/>
            <person name="Paape T."/>
            <person name="Ng C.H."/>
            <person name="Ang C.C."/>
            <person name="Tnah L.H."/>
            <person name="Lee C.T."/>
            <person name="Nishiyama T."/>
            <person name="Sese J."/>
            <person name="O'Brien M.J."/>
            <person name="Copetti D."/>
            <person name="Mohd Noor M.I."/>
            <person name="Ong R.C."/>
            <person name="Putra M."/>
            <person name="Sireger I.Z."/>
            <person name="Indrioko S."/>
            <person name="Kosugi Y."/>
            <person name="Izuno A."/>
            <person name="Isagi Y."/>
            <person name="Lee S.L."/>
            <person name="Shimizu K.K."/>
        </authorList>
    </citation>
    <scope>NUCLEOTIDE SEQUENCE [LARGE SCALE GENOMIC DNA]</scope>
    <source>
        <strain evidence="2">214</strain>
    </source>
</reference>
<feature type="non-terminal residue" evidence="2">
    <location>
        <position position="1"/>
    </location>
</feature>
<dbReference type="AlphaFoldDB" id="A0AAV5MZF0"/>
<dbReference type="Proteomes" id="UP001054252">
    <property type="component" value="Unassembled WGS sequence"/>
</dbReference>
<organism evidence="2 3">
    <name type="scientific">Rubroshorea leprosula</name>
    <dbReference type="NCBI Taxonomy" id="152421"/>
    <lineage>
        <taxon>Eukaryota</taxon>
        <taxon>Viridiplantae</taxon>
        <taxon>Streptophyta</taxon>
        <taxon>Embryophyta</taxon>
        <taxon>Tracheophyta</taxon>
        <taxon>Spermatophyta</taxon>
        <taxon>Magnoliopsida</taxon>
        <taxon>eudicotyledons</taxon>
        <taxon>Gunneridae</taxon>
        <taxon>Pentapetalae</taxon>
        <taxon>rosids</taxon>
        <taxon>malvids</taxon>
        <taxon>Malvales</taxon>
        <taxon>Dipterocarpaceae</taxon>
        <taxon>Rubroshorea</taxon>
    </lineage>
</organism>
<sequence length="57" mass="6206">QSLLVWRNTFFVLNLSLYVVNGIGALNLQGDGFPSQGLNKCLHASSQTQNQVQGCLL</sequence>
<comment type="caution">
    <text evidence="2">The sequence shown here is derived from an EMBL/GenBank/DDBJ whole genome shotgun (WGS) entry which is preliminary data.</text>
</comment>
<evidence type="ECO:0000256" key="1">
    <source>
        <dbReference type="SAM" id="SignalP"/>
    </source>
</evidence>
<keyword evidence="1" id="KW-0732">Signal</keyword>
<feature type="signal peptide" evidence="1">
    <location>
        <begin position="1"/>
        <end position="25"/>
    </location>
</feature>
<proteinExistence type="predicted"/>
<keyword evidence="3" id="KW-1185">Reference proteome</keyword>
<accession>A0AAV5MZF0</accession>